<keyword evidence="3" id="KW-1185">Reference proteome</keyword>
<comment type="caution">
    <text evidence="2">The sequence shown here is derived from an EMBL/GenBank/DDBJ whole genome shotgun (WGS) entry which is preliminary data.</text>
</comment>
<reference evidence="2 3" key="1">
    <citation type="submission" date="2019-07" db="EMBL/GenBank/DDBJ databases">
        <title>Whole genome shotgun sequence of Thiobacillus plumbophilus NBRC 107929.</title>
        <authorList>
            <person name="Hosoyama A."/>
            <person name="Uohara A."/>
            <person name="Ohji S."/>
            <person name="Ichikawa N."/>
        </authorList>
    </citation>
    <scope>NUCLEOTIDE SEQUENCE [LARGE SCALE GENOMIC DNA]</scope>
    <source>
        <strain evidence="2 3">NBRC 107929</strain>
    </source>
</reference>
<dbReference type="Proteomes" id="UP000321337">
    <property type="component" value="Unassembled WGS sequence"/>
</dbReference>
<accession>A0A512LA59</accession>
<dbReference type="RefSeq" id="WP_147074285.1">
    <property type="nucleotide sequence ID" value="NZ_AP021884.1"/>
</dbReference>
<dbReference type="AlphaFoldDB" id="A0A512LA59"/>
<feature type="transmembrane region" description="Helical" evidence="1">
    <location>
        <begin position="52"/>
        <end position="75"/>
    </location>
</feature>
<feature type="transmembrane region" description="Helical" evidence="1">
    <location>
        <begin position="12"/>
        <end position="40"/>
    </location>
</feature>
<organism evidence="2 3">
    <name type="scientific">Sulfuriferula plumbiphila</name>
    <dbReference type="NCBI Taxonomy" id="171865"/>
    <lineage>
        <taxon>Bacteria</taxon>
        <taxon>Pseudomonadati</taxon>
        <taxon>Pseudomonadota</taxon>
        <taxon>Betaproteobacteria</taxon>
        <taxon>Nitrosomonadales</taxon>
        <taxon>Sulfuricellaceae</taxon>
        <taxon>Sulfuriferula</taxon>
    </lineage>
</organism>
<dbReference type="EMBL" id="BKAD01000029">
    <property type="protein sequence ID" value="GEP31368.1"/>
    <property type="molecule type" value="Genomic_DNA"/>
</dbReference>
<evidence type="ECO:0000256" key="1">
    <source>
        <dbReference type="SAM" id="Phobius"/>
    </source>
</evidence>
<proteinExistence type="predicted"/>
<dbReference type="OrthoDB" id="8565890at2"/>
<keyword evidence="1" id="KW-1133">Transmembrane helix</keyword>
<sequence length="84" mass="9069">MTDFWEVHAFSLATTLGVAYILCAIFDTLFPPFGLLAVLAPASPWPISGSPIAFLAGFALFTAAGFVLGALYGIAQRFWSKRLR</sequence>
<evidence type="ECO:0000313" key="2">
    <source>
        <dbReference type="EMBL" id="GEP31368.1"/>
    </source>
</evidence>
<gene>
    <name evidence="2" type="ORF">TPL01_25060</name>
</gene>
<keyword evidence="1" id="KW-0472">Membrane</keyword>
<keyword evidence="1" id="KW-0812">Transmembrane</keyword>
<protein>
    <submittedName>
        <fullName evidence="2">Uncharacterized protein</fullName>
    </submittedName>
</protein>
<name>A0A512LA59_9PROT</name>
<evidence type="ECO:0000313" key="3">
    <source>
        <dbReference type="Proteomes" id="UP000321337"/>
    </source>
</evidence>